<feature type="transmembrane region" description="Helical" evidence="8">
    <location>
        <begin position="512"/>
        <end position="530"/>
    </location>
</feature>
<feature type="transmembrane region" description="Helical" evidence="8">
    <location>
        <begin position="291"/>
        <end position="310"/>
    </location>
</feature>
<sequence length="531" mass="59385">MRLYFLIMAPIFLGLFMYVHPLRKLQNATILVQSIMLWVAFGNFFSIKMSGSPITASLGDDSVLGIALQSDLVSSVFVILITALFLIFSIYLYDSLLENEMFLFLFFSVESMIILTFLSLDLFNVFLAIEISTILAALLITLKRERRSMYDGMIFLMTNTVGALFFLLGVAMLYKTFGVLDIFEIKKLMYGVSPRAVLIPYSLIMTGISVKCAFMPVFSWLPKAHGTPGAPPVVSAMLSGVYIKSGLYIYIKLRDMFLPAVDMDEFFILVGLLTSVLGIVFALMQVDMKLILAYSTISQMGLILVAVSISDSYTKAGGLLHIMNHAMFKSLLFMASGMIAYQYKTRNINKIRGVFRKLPITSFAMIFGILGVTGAPLLNGSLSKYFIQSGIKGAWIESFMVFINFGTMLYFVKFGTMLIPKPICNTTESENPYRELALGLLGMACLLTGLGASFISSYFLDIHVEVDIYSYLEKVALWIVLIVISLIVYSLFVHKRPFFEESPRIDLSFNNISLSIVILFFVILGSAYFTI</sequence>
<evidence type="ECO:0000256" key="6">
    <source>
        <dbReference type="ARBA" id="ARBA00023136"/>
    </source>
</evidence>
<evidence type="ECO:0000259" key="9">
    <source>
        <dbReference type="Pfam" id="PF00361"/>
    </source>
</evidence>
<feature type="transmembrane region" description="Helical" evidence="8">
    <location>
        <begin position="125"/>
        <end position="142"/>
    </location>
</feature>
<dbReference type="Pfam" id="PF00361">
    <property type="entry name" value="Proton_antipo_M"/>
    <property type="match status" value="1"/>
</dbReference>
<feature type="transmembrane region" description="Helical" evidence="8">
    <location>
        <begin position="197"/>
        <end position="221"/>
    </location>
</feature>
<feature type="transmembrane region" description="Helical" evidence="8">
    <location>
        <begin position="362"/>
        <end position="382"/>
    </location>
</feature>
<dbReference type="RefSeq" id="WP_071061046.1">
    <property type="nucleotide sequence ID" value="NZ_MKIE01000001.1"/>
</dbReference>
<evidence type="ECO:0000313" key="10">
    <source>
        <dbReference type="EMBL" id="OHW63508.1"/>
    </source>
</evidence>
<keyword evidence="3" id="KW-1003">Cell membrane</keyword>
<dbReference type="GO" id="GO:0016491">
    <property type="term" value="F:oxidoreductase activity"/>
    <property type="evidence" value="ECO:0007669"/>
    <property type="project" value="UniProtKB-KW"/>
</dbReference>
<feature type="transmembrane region" description="Helical" evidence="8">
    <location>
        <begin position="6"/>
        <end position="22"/>
    </location>
</feature>
<dbReference type="GO" id="GO:0008137">
    <property type="term" value="F:NADH dehydrogenase (ubiquinone) activity"/>
    <property type="evidence" value="ECO:0007669"/>
    <property type="project" value="InterPro"/>
</dbReference>
<dbReference type="PANTHER" id="PTHR42703">
    <property type="entry name" value="NADH DEHYDROGENASE"/>
    <property type="match status" value="1"/>
</dbReference>
<accession>A0A1S1VA97</accession>
<dbReference type="EMBL" id="MKIE01000001">
    <property type="protein sequence ID" value="OHW63508.1"/>
    <property type="molecule type" value="Genomic_DNA"/>
</dbReference>
<dbReference type="GO" id="GO:0042773">
    <property type="term" value="P:ATP synthesis coupled electron transport"/>
    <property type="evidence" value="ECO:0007669"/>
    <property type="project" value="InterPro"/>
</dbReference>
<feature type="transmembrane region" description="Helical" evidence="8">
    <location>
        <begin position="266"/>
        <end position="284"/>
    </location>
</feature>
<dbReference type="InterPro" id="IPR050586">
    <property type="entry name" value="CPA3_Na-H_Antiporter_D"/>
</dbReference>
<organism evidence="10 11">
    <name type="scientific">Andreesenia angusta</name>
    <dbReference type="NCBI Taxonomy" id="39480"/>
    <lineage>
        <taxon>Bacteria</taxon>
        <taxon>Bacillati</taxon>
        <taxon>Bacillota</taxon>
        <taxon>Tissierellia</taxon>
        <taxon>Tissierellales</taxon>
        <taxon>Gottschalkiaceae</taxon>
        <taxon>Andreesenia</taxon>
    </lineage>
</organism>
<dbReference type="EC" id="1.-.-.-" evidence="10"/>
<feature type="transmembrane region" description="Helical" evidence="8">
    <location>
        <begin position="233"/>
        <end position="251"/>
    </location>
</feature>
<dbReference type="AlphaFoldDB" id="A0A1S1VA97"/>
<evidence type="ECO:0000256" key="7">
    <source>
        <dbReference type="RuleBase" id="RU000320"/>
    </source>
</evidence>
<evidence type="ECO:0000256" key="4">
    <source>
        <dbReference type="ARBA" id="ARBA00022692"/>
    </source>
</evidence>
<keyword evidence="6 8" id="KW-0472">Membrane</keyword>
<keyword evidence="5 8" id="KW-1133">Transmembrane helix</keyword>
<feature type="transmembrane region" description="Helical" evidence="8">
    <location>
        <begin position="29"/>
        <end position="47"/>
    </location>
</feature>
<dbReference type="InterPro" id="IPR001750">
    <property type="entry name" value="ND/Mrp_TM"/>
</dbReference>
<reference evidence="10 11" key="1">
    <citation type="submission" date="2016-09" db="EMBL/GenBank/DDBJ databases">
        <title>Genome sequence of Eubacterium angustum.</title>
        <authorList>
            <person name="Poehlein A."/>
            <person name="Daniel R."/>
        </authorList>
    </citation>
    <scope>NUCLEOTIDE SEQUENCE [LARGE SCALE GENOMIC DNA]</scope>
    <source>
        <strain evidence="10 11">DSM 1989</strain>
    </source>
</reference>
<feature type="transmembrane region" description="Helical" evidence="8">
    <location>
        <begin position="436"/>
        <end position="455"/>
    </location>
</feature>
<keyword evidence="10" id="KW-0560">Oxidoreductase</keyword>
<dbReference type="InterPro" id="IPR003918">
    <property type="entry name" value="NADH_UbQ_OxRdtase"/>
</dbReference>
<evidence type="ECO:0000256" key="2">
    <source>
        <dbReference type="ARBA" id="ARBA00005346"/>
    </source>
</evidence>
<gene>
    <name evidence="10" type="primary">hyfB_2</name>
    <name evidence="10" type="ORF">EUAN_03720</name>
</gene>
<dbReference type="PRINTS" id="PR01437">
    <property type="entry name" value="NUOXDRDTASE4"/>
</dbReference>
<feature type="domain" description="NADH:quinone oxidoreductase/Mrp antiporter transmembrane" evidence="9">
    <location>
        <begin position="119"/>
        <end position="402"/>
    </location>
</feature>
<evidence type="ECO:0000256" key="5">
    <source>
        <dbReference type="ARBA" id="ARBA00022989"/>
    </source>
</evidence>
<dbReference type="Proteomes" id="UP000180254">
    <property type="component" value="Unassembled WGS sequence"/>
</dbReference>
<evidence type="ECO:0000256" key="3">
    <source>
        <dbReference type="ARBA" id="ARBA00022475"/>
    </source>
</evidence>
<feature type="transmembrane region" description="Helical" evidence="8">
    <location>
        <begin position="72"/>
        <end position="93"/>
    </location>
</feature>
<name>A0A1S1VA97_9FIRM</name>
<keyword evidence="4 7" id="KW-0812">Transmembrane</keyword>
<dbReference type="GO" id="GO:0005886">
    <property type="term" value="C:plasma membrane"/>
    <property type="evidence" value="ECO:0007669"/>
    <property type="project" value="UniProtKB-SubCell"/>
</dbReference>
<feature type="transmembrane region" description="Helical" evidence="8">
    <location>
        <begin position="475"/>
        <end position="492"/>
    </location>
</feature>
<comment type="similarity">
    <text evidence="2">Belongs to the CPA3 antiporters (TC 2.A.63) subunit D family.</text>
</comment>
<feature type="transmembrane region" description="Helical" evidence="8">
    <location>
        <begin position="102"/>
        <end position="119"/>
    </location>
</feature>
<proteinExistence type="inferred from homology"/>
<feature type="transmembrane region" description="Helical" evidence="8">
    <location>
        <begin position="322"/>
        <end position="341"/>
    </location>
</feature>
<evidence type="ECO:0000313" key="11">
    <source>
        <dbReference type="Proteomes" id="UP000180254"/>
    </source>
</evidence>
<evidence type="ECO:0000256" key="8">
    <source>
        <dbReference type="SAM" id="Phobius"/>
    </source>
</evidence>
<evidence type="ECO:0000256" key="1">
    <source>
        <dbReference type="ARBA" id="ARBA00004651"/>
    </source>
</evidence>
<dbReference type="STRING" id="39480.EUAN_03720"/>
<dbReference type="OrthoDB" id="9807568at2"/>
<feature type="transmembrane region" description="Helical" evidence="8">
    <location>
        <begin position="154"/>
        <end position="177"/>
    </location>
</feature>
<dbReference type="PANTHER" id="PTHR42703:SF1">
    <property type="entry name" value="NA(+)_H(+) ANTIPORTER SUBUNIT D1"/>
    <property type="match status" value="1"/>
</dbReference>
<protein>
    <submittedName>
        <fullName evidence="10">Hydrogenase-4 component B</fullName>
        <ecNumber evidence="10">1.-.-.-</ecNumber>
    </submittedName>
</protein>
<keyword evidence="11" id="KW-1185">Reference proteome</keyword>
<comment type="caution">
    <text evidence="10">The sequence shown here is derived from an EMBL/GenBank/DDBJ whole genome shotgun (WGS) entry which is preliminary data.</text>
</comment>
<feature type="transmembrane region" description="Helical" evidence="8">
    <location>
        <begin position="394"/>
        <end position="415"/>
    </location>
</feature>
<comment type="subcellular location">
    <subcellularLocation>
        <location evidence="1">Cell membrane</location>
        <topology evidence="1">Multi-pass membrane protein</topology>
    </subcellularLocation>
    <subcellularLocation>
        <location evidence="7">Membrane</location>
        <topology evidence="7">Multi-pass membrane protein</topology>
    </subcellularLocation>
</comment>